<comment type="catalytic activity">
    <reaction evidence="9">
        <text>an alpha-Kdo-(2-&gt;4)-alpha-Kdo-(2-&gt;6)-lipid IVA + a fatty acyl-[ACP] = an alpha-Kdo-(2-&gt;4)-alpha-Kdo-(2-&gt;6)-(acyl)-lipid IVA + holo-[ACP]</text>
        <dbReference type="Rhea" id="RHEA:69396"/>
        <dbReference type="Rhea" id="RHEA-COMP:9685"/>
        <dbReference type="Rhea" id="RHEA-COMP:14125"/>
        <dbReference type="ChEBI" id="CHEBI:64479"/>
        <dbReference type="ChEBI" id="CHEBI:138651"/>
        <dbReference type="ChEBI" id="CHEBI:176429"/>
        <dbReference type="ChEBI" id="CHEBI:176430"/>
        <dbReference type="EC" id="2.3.1.241"/>
    </reaction>
</comment>
<evidence type="ECO:0000256" key="3">
    <source>
        <dbReference type="ARBA" id="ARBA00022679"/>
    </source>
</evidence>
<reference evidence="10 11" key="1">
    <citation type="submission" date="2016-01" db="EMBL/GenBank/DDBJ databases">
        <authorList>
            <person name="Oliw E.H."/>
        </authorList>
    </citation>
    <scope>NUCLEOTIDE SEQUENCE [LARGE SCALE GENOMIC DNA]</scope>
    <source>
        <strain evidence="10 11">FRB97</strain>
    </source>
</reference>
<dbReference type="PIRSF" id="PIRSF026649">
    <property type="entry name" value="MsbB"/>
    <property type="match status" value="1"/>
</dbReference>
<dbReference type="EC" id="2.3.1.241" evidence="9"/>
<organism evidence="10 11">
    <name type="scientific">Gibbsiella quercinecans</name>
    <dbReference type="NCBI Taxonomy" id="929813"/>
    <lineage>
        <taxon>Bacteria</taxon>
        <taxon>Pseudomonadati</taxon>
        <taxon>Pseudomonadota</taxon>
        <taxon>Gammaproteobacteria</taxon>
        <taxon>Enterobacterales</taxon>
        <taxon>Yersiniaceae</taxon>
        <taxon>Gibbsiella</taxon>
    </lineage>
</organism>
<comment type="pathway">
    <text evidence="9">Glycolipid biosynthesis; KDO(2)-lipid A biosynthesis; KDO(2)-lipid A from CMP-3-deoxy-D-manno-octulosonate and lipid IV(A): step 3/4.</text>
</comment>
<comment type="function">
    <text evidence="9">Catalyzes the transfer of an acyl chain from an acyl-[acyl-carrier-protein] (ACP) to a Kdo(2)-lipid IV(A) to form a Kdo(2)-(acyl)-lipid IV(A).</text>
</comment>
<evidence type="ECO:0000256" key="8">
    <source>
        <dbReference type="ARBA" id="ARBA00023315"/>
    </source>
</evidence>
<dbReference type="NCBIfam" id="TIGR02207">
    <property type="entry name" value="lipid_A_htrB"/>
    <property type="match status" value="1"/>
</dbReference>
<evidence type="ECO:0000256" key="6">
    <source>
        <dbReference type="ARBA" id="ARBA00022989"/>
    </source>
</evidence>
<feature type="short sequence motif" description="HXXXXD motif" evidence="9">
    <location>
        <begin position="132"/>
        <end position="137"/>
    </location>
</feature>
<keyword evidence="8 9" id="KW-0012">Acyltransferase</keyword>
<comment type="subcellular location">
    <subcellularLocation>
        <location evidence="9">Cell inner membrane</location>
        <topology evidence="9">Single-pass membrane protein</topology>
    </subcellularLocation>
</comment>
<dbReference type="InterPro" id="IPR004960">
    <property type="entry name" value="LipA_acyltrans"/>
</dbReference>
<evidence type="ECO:0000313" key="10">
    <source>
        <dbReference type="EMBL" id="ATA18339.1"/>
    </source>
</evidence>
<evidence type="ECO:0000313" key="11">
    <source>
        <dbReference type="Proteomes" id="UP000217182"/>
    </source>
</evidence>
<dbReference type="GO" id="GO:0008913">
    <property type="term" value="F:Kdo2-lipid IVA acyltransferase activity"/>
    <property type="evidence" value="ECO:0007669"/>
    <property type="project" value="UniProtKB-EC"/>
</dbReference>
<dbReference type="RefSeq" id="WP_095844935.1">
    <property type="nucleotide sequence ID" value="NZ_CP014136.1"/>
</dbReference>
<evidence type="ECO:0000256" key="2">
    <source>
        <dbReference type="ARBA" id="ARBA00022519"/>
    </source>
</evidence>
<name>A0A250AWM8_9GAMM</name>
<sequence>MLLSPTFDRAFLHPRYWLLWLGLGVLYLLVLLPYPVIYRLGHWLGRIAMHFMPRRLKIARRNLALCFPDMPVQEREALLVKNFESVGMGLFEVGMAWFWPDWRIARWFQVSGMENMHQARQNGNGVLLIGLHFLTLELGARIFGMQNPGIGVHRPHNNKLMEWVQTWGRLRSNKYMIDRKDVKRMIRCLKQGEILWYAPDHDYGPQSSVFVPFFAVEKAATTTGTYILARMARPAIVPFVPRRLPHAKGYELIVQPPLQQFPLNDETQAAAYMNRVVEEQVLLATDQYMWLHRRFKTRPEGELSLY</sequence>
<keyword evidence="4 9" id="KW-0812">Transmembrane</keyword>
<keyword evidence="1 9" id="KW-1003">Cell membrane</keyword>
<dbReference type="GO" id="GO:0005886">
    <property type="term" value="C:plasma membrane"/>
    <property type="evidence" value="ECO:0007669"/>
    <property type="project" value="UniProtKB-SubCell"/>
</dbReference>
<evidence type="ECO:0000256" key="1">
    <source>
        <dbReference type="ARBA" id="ARBA00022475"/>
    </source>
</evidence>
<dbReference type="UniPathway" id="UPA00030"/>
<keyword evidence="7 9" id="KW-0472">Membrane</keyword>
<dbReference type="CDD" id="cd07984">
    <property type="entry name" value="LPLAT_LABLAT-like"/>
    <property type="match status" value="1"/>
</dbReference>
<evidence type="ECO:0000256" key="5">
    <source>
        <dbReference type="ARBA" id="ARBA00022985"/>
    </source>
</evidence>
<dbReference type="Pfam" id="PF03279">
    <property type="entry name" value="Lip_A_acyltrans"/>
    <property type="match status" value="1"/>
</dbReference>
<keyword evidence="2 9" id="KW-0997">Cell inner membrane</keyword>
<dbReference type="GO" id="GO:0009245">
    <property type="term" value="P:lipid A biosynthetic process"/>
    <property type="evidence" value="ECO:0007669"/>
    <property type="project" value="InterPro"/>
</dbReference>
<dbReference type="PANTHER" id="PTHR30606:SF9">
    <property type="entry name" value="LIPID A BIOSYNTHESIS LAUROYLTRANSFERASE"/>
    <property type="match status" value="1"/>
</dbReference>
<evidence type="ECO:0000256" key="4">
    <source>
        <dbReference type="ARBA" id="ARBA00022692"/>
    </source>
</evidence>
<comment type="similarity">
    <text evidence="9">Belongs to the LpxL/LpxM/LpxP family.</text>
</comment>
<protein>
    <recommendedName>
        <fullName evidence="9">Lipid A biosynthesis acyltransferase</fullName>
        <ecNumber evidence="9">2.3.1.241</ecNumber>
    </recommendedName>
    <alternativeName>
        <fullName evidence="9">Kdo(2)-lipid IV(A) acyltransferase</fullName>
    </alternativeName>
</protein>
<dbReference type="GO" id="GO:0036104">
    <property type="term" value="P:Kdo2-lipid A biosynthetic process"/>
    <property type="evidence" value="ECO:0007669"/>
    <property type="project" value="UniProtKB-UniRule"/>
</dbReference>
<comment type="pathway">
    <text evidence="9">Bacterial outer membrane biogenesis; lipopolysaccharide biosynthesis.</text>
</comment>
<gene>
    <name evidence="9" type="primary">lpxL</name>
    <name evidence="10" type="ORF">AWC35_02660</name>
</gene>
<feature type="transmembrane region" description="Helical" evidence="9">
    <location>
        <begin position="16"/>
        <end position="37"/>
    </location>
</feature>
<dbReference type="EMBL" id="CP014136">
    <property type="protein sequence ID" value="ATA18339.1"/>
    <property type="molecule type" value="Genomic_DNA"/>
</dbReference>
<dbReference type="HAMAP" id="MF_01942">
    <property type="entry name" value="Lipid_A_LpxL_LpxP"/>
    <property type="match status" value="1"/>
</dbReference>
<dbReference type="GO" id="GO:0009103">
    <property type="term" value="P:lipopolysaccharide biosynthetic process"/>
    <property type="evidence" value="ECO:0007669"/>
    <property type="project" value="UniProtKB-UniRule"/>
</dbReference>
<keyword evidence="5 9" id="KW-0448">Lipopolysaccharide biosynthesis</keyword>
<dbReference type="UniPathway" id="UPA00360">
    <property type="reaction ID" value="UER00485"/>
</dbReference>
<dbReference type="Proteomes" id="UP000217182">
    <property type="component" value="Chromosome"/>
</dbReference>
<keyword evidence="3 9" id="KW-0808">Transferase</keyword>
<dbReference type="AlphaFoldDB" id="A0A250AWM8"/>
<dbReference type="OrthoDB" id="9803456at2"/>
<accession>A0A250AWM8</accession>
<dbReference type="NCBIfam" id="NF005340">
    <property type="entry name" value="PRK06860.1"/>
    <property type="match status" value="1"/>
</dbReference>
<keyword evidence="6 9" id="KW-1133">Transmembrane helix</keyword>
<proteinExistence type="inferred from homology"/>
<evidence type="ECO:0000256" key="7">
    <source>
        <dbReference type="ARBA" id="ARBA00023136"/>
    </source>
</evidence>
<dbReference type="PANTHER" id="PTHR30606">
    <property type="entry name" value="LIPID A BIOSYNTHESIS LAUROYL ACYLTRANSFERASE"/>
    <property type="match status" value="1"/>
</dbReference>
<evidence type="ECO:0000256" key="9">
    <source>
        <dbReference type="HAMAP-Rule" id="MF_01942"/>
    </source>
</evidence>
<keyword evidence="11" id="KW-1185">Reference proteome</keyword>
<dbReference type="InterPro" id="IPR011920">
    <property type="entry name" value="Lipid_A_LpxL_LpxP"/>
</dbReference>
<dbReference type="KEGG" id="gqu:AWC35_02660"/>